<evidence type="ECO:0000256" key="3">
    <source>
        <dbReference type="ARBA" id="ARBA00022989"/>
    </source>
</evidence>
<dbReference type="InterPro" id="IPR035906">
    <property type="entry name" value="MetI-like_sf"/>
</dbReference>
<proteinExistence type="predicted"/>
<dbReference type="Gene3D" id="1.10.3720.10">
    <property type="entry name" value="MetI-like"/>
    <property type="match status" value="1"/>
</dbReference>
<evidence type="ECO:0000313" key="7">
    <source>
        <dbReference type="EMBL" id="MDY0747987.1"/>
    </source>
</evidence>
<feature type="transmembrane region" description="Helical" evidence="6">
    <location>
        <begin position="48"/>
        <end position="73"/>
    </location>
</feature>
<dbReference type="RefSeq" id="WP_320425955.1">
    <property type="nucleotide sequence ID" value="NZ_JAXCLA010000009.1"/>
</dbReference>
<keyword evidence="4 6" id="KW-0472">Membrane</keyword>
<dbReference type="Proteomes" id="UP001285263">
    <property type="component" value="Unassembled WGS sequence"/>
</dbReference>
<organism evidence="7 8">
    <name type="scientific">Roseateles agri</name>
    <dbReference type="NCBI Taxonomy" id="3098619"/>
    <lineage>
        <taxon>Bacteria</taxon>
        <taxon>Pseudomonadati</taxon>
        <taxon>Pseudomonadota</taxon>
        <taxon>Betaproteobacteria</taxon>
        <taxon>Burkholderiales</taxon>
        <taxon>Sphaerotilaceae</taxon>
        <taxon>Roseateles</taxon>
    </lineage>
</organism>
<accession>A0ABU5DSF6</accession>
<evidence type="ECO:0000256" key="1">
    <source>
        <dbReference type="ARBA" id="ARBA00004141"/>
    </source>
</evidence>
<evidence type="ECO:0000256" key="2">
    <source>
        <dbReference type="ARBA" id="ARBA00022692"/>
    </source>
</evidence>
<dbReference type="EMBL" id="JAXCLA010000009">
    <property type="protein sequence ID" value="MDY0747987.1"/>
    <property type="molecule type" value="Genomic_DNA"/>
</dbReference>
<gene>
    <name evidence="7" type="ORF">SNE35_26030</name>
</gene>
<dbReference type="SUPFAM" id="SSF161098">
    <property type="entry name" value="MetI-like"/>
    <property type="match status" value="1"/>
</dbReference>
<evidence type="ECO:0000313" key="8">
    <source>
        <dbReference type="Proteomes" id="UP001285263"/>
    </source>
</evidence>
<keyword evidence="2 6" id="KW-0812">Transmembrane</keyword>
<comment type="caution">
    <text evidence="7">The sequence shown here is derived from an EMBL/GenBank/DDBJ whole genome shotgun (WGS) entry which is preliminary data.</text>
</comment>
<feature type="region of interest" description="Disordered" evidence="5">
    <location>
        <begin position="98"/>
        <end position="117"/>
    </location>
</feature>
<sequence length="117" mass="13069">MSDLFLSYPLAPGTWLGFTDAKVGRPGEWVELENYQFLCGDEVTRLTLFNTLVCTSVASVLRFGLGLWLALLLNRKSRRRPSSAPSCCCPTFCRRPFRRLPSDGSTTRSSRSSVGRC</sequence>
<protein>
    <submittedName>
        <fullName evidence="7">Uncharacterized protein</fullName>
    </submittedName>
</protein>
<feature type="compositionally biased region" description="Low complexity" evidence="5">
    <location>
        <begin position="105"/>
        <end position="117"/>
    </location>
</feature>
<comment type="subcellular location">
    <subcellularLocation>
        <location evidence="1">Membrane</location>
        <topology evidence="1">Multi-pass membrane protein</topology>
    </subcellularLocation>
</comment>
<evidence type="ECO:0000256" key="4">
    <source>
        <dbReference type="ARBA" id="ARBA00023136"/>
    </source>
</evidence>
<name>A0ABU5DSF6_9BURK</name>
<keyword evidence="8" id="KW-1185">Reference proteome</keyword>
<reference evidence="7 8" key="1">
    <citation type="submission" date="2023-11" db="EMBL/GenBank/DDBJ databases">
        <title>Paucibacter sp. nov., isolated from fresh soil in Korea.</title>
        <authorList>
            <person name="Le N.T.T."/>
        </authorList>
    </citation>
    <scope>NUCLEOTIDE SEQUENCE [LARGE SCALE GENOMIC DNA]</scope>
    <source>
        <strain evidence="7 8">R3-3</strain>
    </source>
</reference>
<evidence type="ECO:0000256" key="6">
    <source>
        <dbReference type="SAM" id="Phobius"/>
    </source>
</evidence>
<evidence type="ECO:0000256" key="5">
    <source>
        <dbReference type="SAM" id="MobiDB-lite"/>
    </source>
</evidence>
<keyword evidence="3 6" id="KW-1133">Transmembrane helix</keyword>